<dbReference type="Proteomes" id="UP001600943">
    <property type="component" value="Unassembled WGS sequence"/>
</dbReference>
<comment type="caution">
    <text evidence="1">The sequence shown here is derived from an EMBL/GenBank/DDBJ whole genome shotgun (WGS) entry which is preliminary data.</text>
</comment>
<evidence type="ECO:0000313" key="1">
    <source>
        <dbReference type="EMBL" id="GAA6411163.1"/>
    </source>
</evidence>
<proteinExistence type="predicted"/>
<organism evidence="1 2">
    <name type="scientific">Blautia hominis</name>
    <dbReference type="NCBI Taxonomy" id="2025493"/>
    <lineage>
        <taxon>Bacteria</taxon>
        <taxon>Bacillati</taxon>
        <taxon>Bacillota</taxon>
        <taxon>Clostridia</taxon>
        <taxon>Lachnospirales</taxon>
        <taxon>Lachnospiraceae</taxon>
        <taxon>Blautia</taxon>
    </lineage>
</organism>
<reference evidence="1 2" key="1">
    <citation type="submission" date="2024-04" db="EMBL/GenBank/DDBJ databases">
        <title>Defined microbial consortia suppress multidrug-resistant proinflammatory Enterobacteriaceae via ecological control.</title>
        <authorList>
            <person name="Furuichi M."/>
            <person name="Kawaguchi T."/>
            <person name="Pust M."/>
            <person name="Yasuma K."/>
            <person name="Plichta D."/>
            <person name="Hasegawa N."/>
            <person name="Ohya T."/>
            <person name="Bhattarai S."/>
            <person name="Sasajima S."/>
            <person name="Aoto Y."/>
            <person name="Tuganbaev T."/>
            <person name="Yaginuma M."/>
            <person name="Ueda M."/>
            <person name="Okahashi N."/>
            <person name="Amafuji K."/>
            <person name="Kiridooshi Y."/>
            <person name="Sugita K."/>
            <person name="Strazar M."/>
            <person name="Skelly A."/>
            <person name="Suda W."/>
            <person name="Hattori M."/>
            <person name="Nakamoto N."/>
            <person name="Caballero S."/>
            <person name="Norman J."/>
            <person name="Olle B."/>
            <person name="Tanoue T."/>
            <person name="Arita M."/>
            <person name="Bucci V."/>
            <person name="Atarashi K."/>
            <person name="Xavier R."/>
            <person name="Honda K."/>
        </authorList>
    </citation>
    <scope>NUCLEOTIDE SEQUENCE [LARGE SCALE GENOMIC DNA]</scope>
    <source>
        <strain evidence="2">k04-0078-D8-1</strain>
    </source>
</reference>
<sequence length="63" mass="6932">MPVAKEQIRQIITENNIKSVSDIHSLLKDSVVLGMTTDGYKEILSIAVGGLKRQSSGWAFLMI</sequence>
<name>A0ABQ0BI82_9FIRM</name>
<evidence type="ECO:0000313" key="2">
    <source>
        <dbReference type="Proteomes" id="UP001600943"/>
    </source>
</evidence>
<protein>
    <submittedName>
        <fullName evidence="1">Uncharacterized protein</fullName>
    </submittedName>
</protein>
<dbReference type="EMBL" id="BAABYW010000002">
    <property type="protein sequence ID" value="GAA6411163.1"/>
    <property type="molecule type" value="Genomic_DNA"/>
</dbReference>
<accession>A0ABQ0BI82</accession>
<gene>
    <name evidence="1" type="ORF">K040078D81_52800</name>
</gene>
<keyword evidence="2" id="KW-1185">Reference proteome</keyword>